<gene>
    <name evidence="3" type="ORF">BWQ96_04477</name>
</gene>
<evidence type="ECO:0000313" key="4">
    <source>
        <dbReference type="Proteomes" id="UP000247409"/>
    </source>
</evidence>
<feature type="transmembrane region" description="Helical" evidence="2">
    <location>
        <begin position="163"/>
        <end position="184"/>
    </location>
</feature>
<feature type="transmembrane region" description="Helical" evidence="2">
    <location>
        <begin position="196"/>
        <end position="218"/>
    </location>
</feature>
<dbReference type="EMBL" id="NBIV01000054">
    <property type="protein sequence ID" value="PXF45709.1"/>
    <property type="molecule type" value="Genomic_DNA"/>
</dbReference>
<proteinExistence type="predicted"/>
<sequence length="226" mass="25205">MANHYHPPPDEQLHYYNPPQQQQQPLHTSHPAQFNTAHASPFPHASAPPEHDLGSYTPSEPFVSAATGAQAHSNGNPNPYYAPPSSHHSPHHSDPFVPAPADHIHISNLTDLPPQQKREDGAAQSLSAQDPYQLSEQFYQNVRTVEVRTVDDVKKRDDKSFCFFLFGVLLGAVSGPIAYCTLACQNHLGFVRKRRICFVWGVFTGLCTTIVLAFAVWYTRYKDSGF</sequence>
<evidence type="ECO:0000256" key="1">
    <source>
        <dbReference type="SAM" id="MobiDB-lite"/>
    </source>
</evidence>
<organism evidence="3 4">
    <name type="scientific">Gracilariopsis chorda</name>
    <dbReference type="NCBI Taxonomy" id="448386"/>
    <lineage>
        <taxon>Eukaryota</taxon>
        <taxon>Rhodophyta</taxon>
        <taxon>Florideophyceae</taxon>
        <taxon>Rhodymeniophycidae</taxon>
        <taxon>Gracilariales</taxon>
        <taxon>Gracilariaceae</taxon>
        <taxon>Gracilariopsis</taxon>
    </lineage>
</organism>
<name>A0A2V3IUF5_9FLOR</name>
<feature type="compositionally biased region" description="Polar residues" evidence="1">
    <location>
        <begin position="26"/>
        <end position="36"/>
    </location>
</feature>
<keyword evidence="2" id="KW-1133">Transmembrane helix</keyword>
<comment type="caution">
    <text evidence="3">The sequence shown here is derived from an EMBL/GenBank/DDBJ whole genome shotgun (WGS) entry which is preliminary data.</text>
</comment>
<protein>
    <submittedName>
        <fullName evidence="3">Uncharacterized protein</fullName>
    </submittedName>
</protein>
<dbReference type="Proteomes" id="UP000247409">
    <property type="component" value="Unassembled WGS sequence"/>
</dbReference>
<accession>A0A2V3IUF5</accession>
<keyword evidence="2" id="KW-0472">Membrane</keyword>
<reference evidence="3 4" key="1">
    <citation type="journal article" date="2018" name="Mol. Biol. Evol.">
        <title>Analysis of the draft genome of the red seaweed Gracilariopsis chorda provides insights into genome size evolution in Rhodophyta.</title>
        <authorList>
            <person name="Lee J."/>
            <person name="Yang E.C."/>
            <person name="Graf L."/>
            <person name="Yang J.H."/>
            <person name="Qiu H."/>
            <person name="Zel Zion U."/>
            <person name="Chan C.X."/>
            <person name="Stephens T.G."/>
            <person name="Weber A.P.M."/>
            <person name="Boo G.H."/>
            <person name="Boo S.M."/>
            <person name="Kim K.M."/>
            <person name="Shin Y."/>
            <person name="Jung M."/>
            <person name="Lee S.J."/>
            <person name="Yim H.S."/>
            <person name="Lee J.H."/>
            <person name="Bhattacharya D."/>
            <person name="Yoon H.S."/>
        </authorList>
    </citation>
    <scope>NUCLEOTIDE SEQUENCE [LARGE SCALE GENOMIC DNA]</scope>
    <source>
        <strain evidence="3 4">SKKU-2015</strain>
        <tissue evidence="3">Whole body</tissue>
    </source>
</reference>
<keyword evidence="4" id="KW-1185">Reference proteome</keyword>
<keyword evidence="2" id="KW-0812">Transmembrane</keyword>
<feature type="compositionally biased region" description="Low complexity" evidence="1">
    <location>
        <begin position="37"/>
        <end position="48"/>
    </location>
</feature>
<evidence type="ECO:0000256" key="2">
    <source>
        <dbReference type="SAM" id="Phobius"/>
    </source>
</evidence>
<evidence type="ECO:0000313" key="3">
    <source>
        <dbReference type="EMBL" id="PXF45709.1"/>
    </source>
</evidence>
<dbReference type="AlphaFoldDB" id="A0A2V3IUF5"/>
<feature type="region of interest" description="Disordered" evidence="1">
    <location>
        <begin position="1"/>
        <end position="100"/>
    </location>
</feature>